<proteinExistence type="predicted"/>
<dbReference type="AlphaFoldDB" id="A0A7R9WWI5"/>
<reference evidence="1" key="1">
    <citation type="submission" date="2021-01" db="EMBL/GenBank/DDBJ databases">
        <authorList>
            <person name="Corre E."/>
            <person name="Pelletier E."/>
            <person name="Niang G."/>
            <person name="Scheremetjew M."/>
            <person name="Finn R."/>
            <person name="Kale V."/>
            <person name="Holt S."/>
            <person name="Cochrane G."/>
            <person name="Meng A."/>
            <person name="Brown T."/>
            <person name="Cohen L."/>
        </authorList>
    </citation>
    <scope>NUCLEOTIDE SEQUENCE</scope>
    <source>
        <strain evidence="1">CCMP3328</strain>
    </source>
</reference>
<protein>
    <submittedName>
        <fullName evidence="1">Uncharacterized protein</fullName>
    </submittedName>
</protein>
<name>A0A7R9WWI5_9STRA</name>
<gene>
    <name evidence="1" type="ORF">CAUS1442_LOCUS9752</name>
</gene>
<evidence type="ECO:0000313" key="1">
    <source>
        <dbReference type="EMBL" id="CAD8337624.1"/>
    </source>
</evidence>
<dbReference type="EMBL" id="HBEF01015544">
    <property type="protein sequence ID" value="CAD8337624.1"/>
    <property type="molecule type" value="Transcribed_RNA"/>
</dbReference>
<sequence length="116" mass="13319">MLYDALQRDGWKLEDERIESLSSRWYLSSRFSKLHEDASASSSQMQVAEDIETLALPGERLLPDPQGPVDDAMRTCFSQYVEHHVAWIQKDAKIGARQSESEAKWLERFQSAQESS</sequence>
<organism evidence="1">
    <name type="scientific">Craspedostauros australis</name>
    <dbReference type="NCBI Taxonomy" id="1486917"/>
    <lineage>
        <taxon>Eukaryota</taxon>
        <taxon>Sar</taxon>
        <taxon>Stramenopiles</taxon>
        <taxon>Ochrophyta</taxon>
        <taxon>Bacillariophyta</taxon>
        <taxon>Bacillariophyceae</taxon>
        <taxon>Bacillariophycidae</taxon>
        <taxon>Naviculales</taxon>
        <taxon>Naviculaceae</taxon>
        <taxon>Craspedostauros</taxon>
    </lineage>
</organism>
<accession>A0A7R9WWI5</accession>